<proteinExistence type="predicted"/>
<keyword evidence="4" id="KW-0808">Transferase</keyword>
<sequence length="121" mass="13022">MATIGIVSHSKEIAQGVKDLLEQMSPNVTVIARGGTNEGEIGTSIDTVNEIINELTEDAMIFYDIGSSEMNLEMALDLYDGPYKLYKVDGPIVEGSFLASVSLSTGATLEEAIDSIKREFS</sequence>
<dbReference type="PANTHER" id="PTHR38594:SF1">
    <property type="entry name" value="PEP-DEPENDENT DIHYDROXYACETONE KINASE, PHOSPHORYL DONOR SUBUNIT DHAM"/>
    <property type="match status" value="1"/>
</dbReference>
<dbReference type="InterPro" id="IPR012844">
    <property type="entry name" value="DhaM_N"/>
</dbReference>
<dbReference type="RefSeq" id="WP_107510062.1">
    <property type="nucleotide sequence ID" value="NZ_JAAQPD010000014.1"/>
</dbReference>
<dbReference type="PANTHER" id="PTHR38594">
    <property type="entry name" value="PEP-DEPENDENT DIHYDROXYACETONE KINASE, PHOSPHORYL DONOR SUBUNIT DHAM"/>
    <property type="match status" value="1"/>
</dbReference>
<evidence type="ECO:0000256" key="3">
    <source>
        <dbReference type="ARBA" id="ARBA00012095"/>
    </source>
</evidence>
<feature type="domain" description="PTS EIIA type-4" evidence="6">
    <location>
        <begin position="1"/>
        <end position="121"/>
    </location>
</feature>
<reference evidence="7 8" key="1">
    <citation type="submission" date="2021-05" db="EMBL/GenBank/DDBJ databases">
        <title>Staphylococcus fleurettii isolated from lake water in First Nation community in Manitoba, Canada.</title>
        <authorList>
            <person name="Bashar S."/>
            <person name="Murdock A."/>
            <person name="Patidar R."/>
            <person name="Golding G."/>
            <person name="Farenhorst A."/>
            <person name="Kumar A."/>
        </authorList>
    </citation>
    <scope>NUCLEOTIDE SEQUENCE [LARGE SCALE GENOMIC DNA]</scope>
    <source>
        <strain evidence="7 8">SF002</strain>
    </source>
</reference>
<comment type="function">
    <text evidence="2">Component of the dihydroxyacetone kinase complex, which is responsible for the phosphoenolpyruvate (PEP)-dependent phosphorylation of dihydroxyacetone. DhaM serves as the phosphoryl donor. Is phosphorylated by phosphoenolpyruvate in an EI- and HPr-dependent reaction, and a phosphorelay system on histidine residues finally leads to phosphoryl transfer to DhaL and dihydroxyacetone.</text>
</comment>
<dbReference type="Proteomes" id="UP000681586">
    <property type="component" value="Unassembled WGS sequence"/>
</dbReference>
<evidence type="ECO:0000256" key="4">
    <source>
        <dbReference type="ARBA" id="ARBA00022679"/>
    </source>
</evidence>
<evidence type="ECO:0000313" key="8">
    <source>
        <dbReference type="Proteomes" id="UP000681586"/>
    </source>
</evidence>
<accession>A0ABS5MRA7</accession>
<dbReference type="EC" id="2.7.1.121" evidence="3"/>
<keyword evidence="8" id="KW-1185">Reference proteome</keyword>
<evidence type="ECO:0000256" key="1">
    <source>
        <dbReference type="ARBA" id="ARBA00001113"/>
    </source>
</evidence>
<evidence type="ECO:0000259" key="6">
    <source>
        <dbReference type="PROSITE" id="PS51096"/>
    </source>
</evidence>
<dbReference type="Pfam" id="PF03610">
    <property type="entry name" value="EIIA-man"/>
    <property type="match status" value="1"/>
</dbReference>
<name>A0ABS5MRA7_9STAP</name>
<evidence type="ECO:0000256" key="5">
    <source>
        <dbReference type="ARBA" id="ARBA00046577"/>
    </source>
</evidence>
<dbReference type="Gene3D" id="3.40.50.510">
    <property type="entry name" value="Phosphotransferase system, mannose-type IIA component"/>
    <property type="match status" value="1"/>
</dbReference>
<comment type="subunit">
    <text evidence="5">Homodimer. The dihydroxyacetone kinase complex is composed of a homodimer of DhaM, a homodimer of DhaK and the subunit DhaL.</text>
</comment>
<dbReference type="NCBIfam" id="TIGR02364">
    <property type="entry name" value="dha_pts"/>
    <property type="match status" value="1"/>
</dbReference>
<dbReference type="GO" id="GO:0016301">
    <property type="term" value="F:kinase activity"/>
    <property type="evidence" value="ECO:0007669"/>
    <property type="project" value="UniProtKB-KW"/>
</dbReference>
<organism evidence="7 8">
    <name type="scientific">Mammaliicoccus fleurettii</name>
    <dbReference type="NCBI Taxonomy" id="150056"/>
    <lineage>
        <taxon>Bacteria</taxon>
        <taxon>Bacillati</taxon>
        <taxon>Bacillota</taxon>
        <taxon>Bacilli</taxon>
        <taxon>Bacillales</taxon>
        <taxon>Staphylococcaceae</taxon>
        <taxon>Mammaliicoccus</taxon>
    </lineage>
</organism>
<evidence type="ECO:0000313" key="7">
    <source>
        <dbReference type="EMBL" id="MBS3698201.1"/>
    </source>
</evidence>
<dbReference type="InterPro" id="IPR004701">
    <property type="entry name" value="PTS_EIIA_man-typ"/>
</dbReference>
<dbReference type="InterPro" id="IPR039643">
    <property type="entry name" value="DhaM"/>
</dbReference>
<protein>
    <recommendedName>
        <fullName evidence="3">phosphoenolpyruvate--glycerone phosphotransferase</fullName>
        <ecNumber evidence="3">2.7.1.121</ecNumber>
    </recommendedName>
</protein>
<dbReference type="InterPro" id="IPR036662">
    <property type="entry name" value="PTS_EIIA_man-typ_sf"/>
</dbReference>
<dbReference type="SUPFAM" id="SSF53062">
    <property type="entry name" value="PTS system fructose IIA component-like"/>
    <property type="match status" value="1"/>
</dbReference>
<evidence type="ECO:0000256" key="2">
    <source>
        <dbReference type="ARBA" id="ARBA00002788"/>
    </source>
</evidence>
<comment type="catalytic activity">
    <reaction evidence="1">
        <text>dihydroxyacetone + phosphoenolpyruvate = dihydroxyacetone phosphate + pyruvate</text>
        <dbReference type="Rhea" id="RHEA:18381"/>
        <dbReference type="ChEBI" id="CHEBI:15361"/>
        <dbReference type="ChEBI" id="CHEBI:16016"/>
        <dbReference type="ChEBI" id="CHEBI:57642"/>
        <dbReference type="ChEBI" id="CHEBI:58702"/>
        <dbReference type="EC" id="2.7.1.121"/>
    </reaction>
</comment>
<dbReference type="EMBL" id="JAGXBM010000030">
    <property type="protein sequence ID" value="MBS3698201.1"/>
    <property type="molecule type" value="Genomic_DNA"/>
</dbReference>
<keyword evidence="7" id="KW-0418">Kinase</keyword>
<dbReference type="PROSITE" id="PS51096">
    <property type="entry name" value="PTS_EIIA_TYPE_4"/>
    <property type="match status" value="1"/>
</dbReference>
<comment type="caution">
    <text evidence="7">The sequence shown here is derived from an EMBL/GenBank/DDBJ whole genome shotgun (WGS) entry which is preliminary data.</text>
</comment>
<gene>
    <name evidence="7" type="ORF">JJQ58_12060</name>
</gene>